<comment type="caution">
    <text evidence="1">The sequence shown here is derived from an EMBL/GenBank/DDBJ whole genome shotgun (WGS) entry which is preliminary data.</text>
</comment>
<accession>A0AAV4UBK5</accession>
<dbReference type="AlphaFoldDB" id="A0AAV4UBK5"/>
<evidence type="ECO:0000313" key="1">
    <source>
        <dbReference type="EMBL" id="GIY55164.1"/>
    </source>
</evidence>
<evidence type="ECO:0000313" key="2">
    <source>
        <dbReference type="Proteomes" id="UP001054837"/>
    </source>
</evidence>
<sequence length="129" mass="14541">MRFPCNTHYRKTVAKNCHISVRNNAIDSNASCERLQSGVHTHRLANPLKTFPAPEQLECVSFRTDKQNSVHLVTDGAITPGSCKQNHEKNRKVGAANLRLSALIEIPRKPIPRGHLTSHFPVFLWRGRP</sequence>
<organism evidence="1 2">
    <name type="scientific">Caerostris darwini</name>
    <dbReference type="NCBI Taxonomy" id="1538125"/>
    <lineage>
        <taxon>Eukaryota</taxon>
        <taxon>Metazoa</taxon>
        <taxon>Ecdysozoa</taxon>
        <taxon>Arthropoda</taxon>
        <taxon>Chelicerata</taxon>
        <taxon>Arachnida</taxon>
        <taxon>Araneae</taxon>
        <taxon>Araneomorphae</taxon>
        <taxon>Entelegynae</taxon>
        <taxon>Araneoidea</taxon>
        <taxon>Araneidae</taxon>
        <taxon>Caerostris</taxon>
    </lineage>
</organism>
<name>A0AAV4UBK5_9ARAC</name>
<dbReference type="Proteomes" id="UP001054837">
    <property type="component" value="Unassembled WGS sequence"/>
</dbReference>
<protein>
    <submittedName>
        <fullName evidence="1">Uncharacterized protein</fullName>
    </submittedName>
</protein>
<dbReference type="EMBL" id="BPLQ01011058">
    <property type="protein sequence ID" value="GIY55164.1"/>
    <property type="molecule type" value="Genomic_DNA"/>
</dbReference>
<gene>
    <name evidence="1" type="primary">AVEN_257613_1</name>
    <name evidence="1" type="ORF">CDAR_213011</name>
</gene>
<keyword evidence="2" id="KW-1185">Reference proteome</keyword>
<reference evidence="1 2" key="1">
    <citation type="submission" date="2021-06" db="EMBL/GenBank/DDBJ databases">
        <title>Caerostris darwini draft genome.</title>
        <authorList>
            <person name="Kono N."/>
            <person name="Arakawa K."/>
        </authorList>
    </citation>
    <scope>NUCLEOTIDE SEQUENCE [LARGE SCALE GENOMIC DNA]</scope>
</reference>
<proteinExistence type="predicted"/>